<feature type="region of interest" description="Disordered" evidence="1">
    <location>
        <begin position="441"/>
        <end position="481"/>
    </location>
</feature>
<proteinExistence type="predicted"/>
<evidence type="ECO:0000313" key="3">
    <source>
        <dbReference type="Proteomes" id="UP001642406"/>
    </source>
</evidence>
<protein>
    <submittedName>
        <fullName evidence="2">Uncharacterized protein</fullName>
    </submittedName>
</protein>
<organism evidence="2 3">
    <name type="scientific">Sporothrix bragantina</name>
    <dbReference type="NCBI Taxonomy" id="671064"/>
    <lineage>
        <taxon>Eukaryota</taxon>
        <taxon>Fungi</taxon>
        <taxon>Dikarya</taxon>
        <taxon>Ascomycota</taxon>
        <taxon>Pezizomycotina</taxon>
        <taxon>Sordariomycetes</taxon>
        <taxon>Sordariomycetidae</taxon>
        <taxon>Ophiostomatales</taxon>
        <taxon>Ophiostomataceae</taxon>
        <taxon>Sporothrix</taxon>
    </lineage>
</organism>
<reference evidence="2 3" key="1">
    <citation type="submission" date="2024-01" db="EMBL/GenBank/DDBJ databases">
        <authorList>
            <person name="Allen C."/>
            <person name="Tagirdzhanova G."/>
        </authorList>
    </citation>
    <scope>NUCLEOTIDE SEQUENCE [LARGE SCALE GENOMIC DNA]</scope>
</reference>
<dbReference type="PANTHER" id="PTHR42037:SF1">
    <property type="match status" value="1"/>
</dbReference>
<comment type="caution">
    <text evidence="2">The sequence shown here is derived from an EMBL/GenBank/DDBJ whole genome shotgun (WGS) entry which is preliminary data.</text>
</comment>
<evidence type="ECO:0000313" key="2">
    <source>
        <dbReference type="EMBL" id="CAK7215073.1"/>
    </source>
</evidence>
<evidence type="ECO:0000256" key="1">
    <source>
        <dbReference type="SAM" id="MobiDB-lite"/>
    </source>
</evidence>
<feature type="non-terminal residue" evidence="2">
    <location>
        <position position="481"/>
    </location>
</feature>
<dbReference type="Proteomes" id="UP001642406">
    <property type="component" value="Unassembled WGS sequence"/>
</dbReference>
<name>A0ABP0B641_9PEZI</name>
<keyword evidence="3" id="KW-1185">Reference proteome</keyword>
<dbReference type="PANTHER" id="PTHR42037">
    <property type="match status" value="1"/>
</dbReference>
<dbReference type="EMBL" id="CAWUHC010000014">
    <property type="protein sequence ID" value="CAK7215073.1"/>
    <property type="molecule type" value="Genomic_DNA"/>
</dbReference>
<sequence>MPSKKKPNRTKSKASKHFAVPGSYEKLINRLYEPLLLLTALDPVRGDHTTPSVPGDASELAQRTFQDDLAFMCEYDKGGDACTALAIEERETFLVYWVAANTDPKNKIAPFLEKVLEFLSGTLVKADDYADKNKESLTTMCILFALPKIKKLYKLLCAAVKDTNHRLQSGGFSEQEQALTSWLQQFSQGPRNLVGADNKEQESGVESGVKLCRLAYEERMSAEMDQLKELTTMAGADGCFAKVRHYIGRLAHHVRVPARLLLTVHDLEELLCNPYRVLALPVTQCVPFQLPRSVNEHGQAILKDIALRMSHSTDPDLYLELTTSLCELDRQYGVGQEYCQLAMDNWEKQPRVHAEIQILEHFHSQNLKWAGNGGRIIGCIYPKWGPPLLAGGTMDPGYIQQRDLLNFVIADMRKDVVDHIRSRRSRNKWHADTRTEITQAIDGKEAGSADSMGCDGEIEDSKDSATSVTAVELQIGSESGN</sequence>
<gene>
    <name evidence="2" type="ORF">SBRCBS47491_002358</name>
</gene>
<accession>A0ABP0B641</accession>